<feature type="signal peptide" evidence="6">
    <location>
        <begin position="1"/>
        <end position="20"/>
    </location>
</feature>
<dbReference type="Pfam" id="PF14322">
    <property type="entry name" value="SusD-like_3"/>
    <property type="match status" value="1"/>
</dbReference>
<dbReference type="Gene3D" id="1.25.40.390">
    <property type="match status" value="1"/>
</dbReference>
<gene>
    <name evidence="9" type="ORF">CA2015_4502</name>
</gene>
<evidence type="ECO:0000256" key="1">
    <source>
        <dbReference type="ARBA" id="ARBA00004442"/>
    </source>
</evidence>
<feature type="domain" description="RagB/SusD" evidence="7">
    <location>
        <begin position="251"/>
        <end position="527"/>
    </location>
</feature>
<dbReference type="SUPFAM" id="SSF48452">
    <property type="entry name" value="TPR-like"/>
    <property type="match status" value="1"/>
</dbReference>
<dbReference type="KEGG" id="camu:CA2015_4502"/>
<comment type="subcellular location">
    <subcellularLocation>
        <location evidence="1">Cell outer membrane</location>
    </subcellularLocation>
</comment>
<dbReference type="OrthoDB" id="621018at2"/>
<dbReference type="GO" id="GO:0009279">
    <property type="term" value="C:cell outer membrane"/>
    <property type="evidence" value="ECO:0007669"/>
    <property type="project" value="UniProtKB-SubCell"/>
</dbReference>
<dbReference type="Proteomes" id="UP000036520">
    <property type="component" value="Chromosome"/>
</dbReference>
<evidence type="ECO:0000256" key="4">
    <source>
        <dbReference type="ARBA" id="ARBA00023136"/>
    </source>
</evidence>
<dbReference type="PROSITE" id="PS51257">
    <property type="entry name" value="PROKAR_LIPOPROTEIN"/>
    <property type="match status" value="1"/>
</dbReference>
<dbReference type="InterPro" id="IPR012944">
    <property type="entry name" value="SusD_RagB_dom"/>
</dbReference>
<feature type="domain" description="SusD-like N-terminal" evidence="8">
    <location>
        <begin position="88"/>
        <end position="211"/>
    </location>
</feature>
<name>A0A0H4PH20_9BACT</name>
<keyword evidence="10" id="KW-1185">Reference proteome</keyword>
<comment type="similarity">
    <text evidence="2">Belongs to the SusD family.</text>
</comment>
<evidence type="ECO:0000259" key="8">
    <source>
        <dbReference type="Pfam" id="PF14322"/>
    </source>
</evidence>
<dbReference type="InterPro" id="IPR011990">
    <property type="entry name" value="TPR-like_helical_dom_sf"/>
</dbReference>
<dbReference type="AlphaFoldDB" id="A0A0H4PH20"/>
<evidence type="ECO:0000313" key="10">
    <source>
        <dbReference type="Proteomes" id="UP000036520"/>
    </source>
</evidence>
<dbReference type="Pfam" id="PF07980">
    <property type="entry name" value="SusD_RagB"/>
    <property type="match status" value="1"/>
</dbReference>
<evidence type="ECO:0000256" key="6">
    <source>
        <dbReference type="SAM" id="SignalP"/>
    </source>
</evidence>
<keyword evidence="3 6" id="KW-0732">Signal</keyword>
<dbReference type="STRING" id="320787.CA2015_4502"/>
<dbReference type="EMBL" id="CP012040">
    <property type="protein sequence ID" value="AKP53841.1"/>
    <property type="molecule type" value="Genomic_DNA"/>
</dbReference>
<dbReference type="InterPro" id="IPR033985">
    <property type="entry name" value="SusD-like_N"/>
</dbReference>
<dbReference type="CDD" id="cd08977">
    <property type="entry name" value="SusD"/>
    <property type="match status" value="1"/>
</dbReference>
<sequence>MKNFKYILLCLTIFSLVACQEDLLETIPNDRISKEIFWKTLEDLEYASNAVYPSLDGTNIFYFDGITDQLMTNHPFNSNTDIQRGFGTIASGKFYSEWQNAYRGIRRANDFMDNVDLVEEDDQEAINRFKGEVMTLRAYIYLKLIMLYGDVPLITSGIDIEGGRTITRTPIVEIWDFIEDELSQAADWLPYENNGRIDKGAALALKARAMLYAQRYNEAAEAAKEVMDSGVFSLYPDYFNLFQYEGENNSEVILAREFAVDVNAHNIYSSVAPWSQTSGSSGSLYVPTKAIIDAYPMANGLAIEDPESGFDPYNPYDNRDPRLKQSVFLTGITPLPDGGTYGSIPGTDGSDAVQITVYSTASGFNVRKYVDAADYSNPSNSGLNIMLIRYAEVLLTYAEAKIELGELDETVYAAINEVRQRESVMLPSVTSEQASTQESLRSIVRNERQIELAFEGFRLFDIRRWKIAEDVMPGVPLGMQYVDGDGNLIQISLDGFDRSFDPERDYLWPIPNRERELNTALTQNTGW</sequence>
<evidence type="ECO:0000256" key="2">
    <source>
        <dbReference type="ARBA" id="ARBA00006275"/>
    </source>
</evidence>
<feature type="chain" id="PRO_5005208128" evidence="6">
    <location>
        <begin position="21"/>
        <end position="527"/>
    </location>
</feature>
<dbReference type="RefSeq" id="WP_048643898.1">
    <property type="nucleotide sequence ID" value="NZ_CP012040.1"/>
</dbReference>
<accession>A0A0H4PH20</accession>
<organism evidence="9 10">
    <name type="scientific">Cyclobacterium amurskyense</name>
    <dbReference type="NCBI Taxonomy" id="320787"/>
    <lineage>
        <taxon>Bacteria</taxon>
        <taxon>Pseudomonadati</taxon>
        <taxon>Bacteroidota</taxon>
        <taxon>Cytophagia</taxon>
        <taxon>Cytophagales</taxon>
        <taxon>Cyclobacteriaceae</taxon>
        <taxon>Cyclobacterium</taxon>
    </lineage>
</organism>
<evidence type="ECO:0000256" key="3">
    <source>
        <dbReference type="ARBA" id="ARBA00022729"/>
    </source>
</evidence>
<evidence type="ECO:0000256" key="5">
    <source>
        <dbReference type="ARBA" id="ARBA00023237"/>
    </source>
</evidence>
<keyword evidence="5" id="KW-0998">Cell outer membrane</keyword>
<protein>
    <submittedName>
        <fullName evidence="9">RagB/SusD domain-containing protein</fullName>
    </submittedName>
</protein>
<evidence type="ECO:0000259" key="7">
    <source>
        <dbReference type="Pfam" id="PF07980"/>
    </source>
</evidence>
<evidence type="ECO:0000313" key="9">
    <source>
        <dbReference type="EMBL" id="AKP53841.1"/>
    </source>
</evidence>
<keyword evidence="4" id="KW-0472">Membrane</keyword>
<proteinExistence type="inferred from homology"/>
<reference evidence="9 10" key="1">
    <citation type="submission" date="2015-07" db="EMBL/GenBank/DDBJ databases">
        <authorList>
            <person name="Kim K.M."/>
        </authorList>
    </citation>
    <scope>NUCLEOTIDE SEQUENCE [LARGE SCALE GENOMIC DNA]</scope>
    <source>
        <strain evidence="9 10">KCTC 12363</strain>
    </source>
</reference>